<dbReference type="EMBL" id="CP001334">
    <property type="protein sequence ID" value="ACO67892.1"/>
    <property type="molecule type" value="Genomic_DNA"/>
</dbReference>
<evidence type="ECO:0000259" key="3">
    <source>
        <dbReference type="Pfam" id="PF25809"/>
    </source>
</evidence>
<sequence>MPKRSTQTYSSEDAPQTDEDVITVYYCKYSGDPVLITDAVLGNLPKRRTDGARVLDTEKYTVRLKAQPEVKAKLIKREGGKLEKQYRYLMGDLPVCYKSEPEGKYLYLIDGALSAFNFGNTAGEGGETPVPPCIQQTASGMIQIAIDVEDKARTKAVSKITADEVGVALTLPVGQCDDELLEFLGKVLHLRLPQMSLLRGWSTRSKLLMVQGLSATQVYERLHKSMEENRKRIERLVNLHSADNKWLNKPEVEKLESIDPELAKQEIRAKDDMDAYDKFRVKGGAAQHRDPFAQKESGPTNIYKTQSKTAGSNWNDTKI</sequence>
<dbReference type="InterPro" id="IPR036591">
    <property type="entry name" value="YggU-like_sf"/>
</dbReference>
<dbReference type="GeneID" id="8249720"/>
<dbReference type="SUPFAM" id="SSF69786">
    <property type="entry name" value="YggU-like"/>
    <property type="match status" value="1"/>
</dbReference>
<dbReference type="Pfam" id="PF02594">
    <property type="entry name" value="DUF167"/>
    <property type="match status" value="1"/>
</dbReference>
<feature type="domain" description="STEEP1" evidence="3">
    <location>
        <begin position="18"/>
        <end position="115"/>
    </location>
</feature>
<evidence type="ECO:0000256" key="1">
    <source>
        <dbReference type="ARBA" id="ARBA00010364"/>
    </source>
</evidence>
<dbReference type="InterPro" id="IPR057965">
    <property type="entry name" value="STEEP1_dom"/>
</dbReference>
<gene>
    <name evidence="4" type="ORF">MICPUN_109604</name>
</gene>
<dbReference type="STRING" id="296587.C1EIN7"/>
<protein>
    <recommendedName>
        <fullName evidence="3">STEEP1 domain-containing protein</fullName>
    </recommendedName>
</protein>
<dbReference type="InParanoid" id="C1EIN7"/>
<dbReference type="InterPro" id="IPR053323">
    <property type="entry name" value="UPF0235"/>
</dbReference>
<evidence type="ECO:0000313" key="4">
    <source>
        <dbReference type="EMBL" id="ACO67892.1"/>
    </source>
</evidence>
<accession>C1EIN7</accession>
<evidence type="ECO:0000313" key="5">
    <source>
        <dbReference type="Proteomes" id="UP000002009"/>
    </source>
</evidence>
<dbReference type="Proteomes" id="UP000002009">
    <property type="component" value="Chromosome 16"/>
</dbReference>
<dbReference type="FunCoup" id="C1EIN7">
    <property type="interactions" value="1659"/>
</dbReference>
<dbReference type="Gene3D" id="3.30.1200.10">
    <property type="entry name" value="YggU-like"/>
    <property type="match status" value="1"/>
</dbReference>
<dbReference type="PANTHER" id="PTHR47525">
    <property type="entry name" value="OS07G0295200 PROTEIN"/>
    <property type="match status" value="1"/>
</dbReference>
<dbReference type="SMART" id="SM01152">
    <property type="entry name" value="DUF167"/>
    <property type="match status" value="1"/>
</dbReference>
<dbReference type="KEGG" id="mis:MICPUN_109604"/>
<dbReference type="eggNOG" id="KOG3276">
    <property type="taxonomic scope" value="Eukaryota"/>
</dbReference>
<feature type="compositionally biased region" description="Polar residues" evidence="2">
    <location>
        <begin position="297"/>
        <end position="319"/>
    </location>
</feature>
<dbReference type="OrthoDB" id="418131at2759"/>
<comment type="similarity">
    <text evidence="1">Belongs to the UPF0235 family.</text>
</comment>
<dbReference type="PANTHER" id="PTHR47525:SF1">
    <property type="entry name" value="OS07G0295200 PROTEIN"/>
    <property type="match status" value="1"/>
</dbReference>
<proteinExistence type="inferred from homology"/>
<keyword evidence="5" id="KW-1185">Reference proteome</keyword>
<dbReference type="Pfam" id="PF25809">
    <property type="entry name" value="STEEP1"/>
    <property type="match status" value="1"/>
</dbReference>
<dbReference type="InterPro" id="IPR003746">
    <property type="entry name" value="DUF167"/>
</dbReference>
<evidence type="ECO:0000256" key="2">
    <source>
        <dbReference type="SAM" id="MobiDB-lite"/>
    </source>
</evidence>
<organism evidence="4 5">
    <name type="scientific">Micromonas commoda (strain RCC299 / NOUM17 / CCMP2709)</name>
    <name type="common">Picoplanktonic green alga</name>
    <dbReference type="NCBI Taxonomy" id="296587"/>
    <lineage>
        <taxon>Eukaryota</taxon>
        <taxon>Viridiplantae</taxon>
        <taxon>Chlorophyta</taxon>
        <taxon>Mamiellophyceae</taxon>
        <taxon>Mamiellales</taxon>
        <taxon>Mamiellaceae</taxon>
        <taxon>Micromonas</taxon>
    </lineage>
</organism>
<name>C1EIN7_MICCC</name>
<feature type="region of interest" description="Disordered" evidence="2">
    <location>
        <begin position="283"/>
        <end position="319"/>
    </location>
</feature>
<dbReference type="RefSeq" id="XP_002506634.1">
    <property type="nucleotide sequence ID" value="XM_002506588.1"/>
</dbReference>
<dbReference type="AlphaFoldDB" id="C1EIN7"/>
<reference evidence="4 5" key="1">
    <citation type="journal article" date="2009" name="Science">
        <title>Green evolution and dynamic adaptations revealed by genomes of the marine picoeukaryotes Micromonas.</title>
        <authorList>
            <person name="Worden A.Z."/>
            <person name="Lee J.H."/>
            <person name="Mock T."/>
            <person name="Rouze P."/>
            <person name="Simmons M.P."/>
            <person name="Aerts A.L."/>
            <person name="Allen A.E."/>
            <person name="Cuvelier M.L."/>
            <person name="Derelle E."/>
            <person name="Everett M.V."/>
            <person name="Foulon E."/>
            <person name="Grimwood J."/>
            <person name="Gundlach H."/>
            <person name="Henrissat B."/>
            <person name="Napoli C."/>
            <person name="McDonald S.M."/>
            <person name="Parker M.S."/>
            <person name="Rombauts S."/>
            <person name="Salamov A."/>
            <person name="Von Dassow P."/>
            <person name="Badger J.H."/>
            <person name="Coutinho P.M."/>
            <person name="Demir E."/>
            <person name="Dubchak I."/>
            <person name="Gentemann C."/>
            <person name="Eikrem W."/>
            <person name="Gready J.E."/>
            <person name="John U."/>
            <person name="Lanier W."/>
            <person name="Lindquist E.A."/>
            <person name="Lucas S."/>
            <person name="Mayer K.F."/>
            <person name="Moreau H."/>
            <person name="Not F."/>
            <person name="Otillar R."/>
            <person name="Panaud O."/>
            <person name="Pangilinan J."/>
            <person name="Paulsen I."/>
            <person name="Piegu B."/>
            <person name="Poliakov A."/>
            <person name="Robbens S."/>
            <person name="Schmutz J."/>
            <person name="Toulza E."/>
            <person name="Wyss T."/>
            <person name="Zelensky A."/>
            <person name="Zhou K."/>
            <person name="Armbrust E.V."/>
            <person name="Bhattacharya D."/>
            <person name="Goodenough U.W."/>
            <person name="Van de Peer Y."/>
            <person name="Grigoriev I.V."/>
        </authorList>
    </citation>
    <scope>NUCLEOTIDE SEQUENCE [LARGE SCALE GENOMIC DNA]</scope>
    <source>
        <strain evidence="5">RCC299 / NOUM17</strain>
    </source>
</reference>